<dbReference type="Pfam" id="PF06925">
    <property type="entry name" value="MGDG_synth"/>
    <property type="match status" value="1"/>
</dbReference>
<gene>
    <name evidence="5" type="ORF">NT6N_38290</name>
</gene>
<dbReference type="EMBL" id="AP026866">
    <property type="protein sequence ID" value="BDS08789.1"/>
    <property type="molecule type" value="Genomic_DNA"/>
</dbReference>
<dbReference type="PANTHER" id="PTHR43025">
    <property type="entry name" value="MONOGALACTOSYLDIACYLGLYCEROL SYNTHASE"/>
    <property type="match status" value="1"/>
</dbReference>
<comment type="similarity">
    <text evidence="1">Belongs to the glycosyltransferase 28 family.</text>
</comment>
<dbReference type="PANTHER" id="PTHR43025:SF3">
    <property type="entry name" value="MONOGALACTOSYLDIACYLGLYCEROL SYNTHASE 1, CHLOROPLASTIC"/>
    <property type="match status" value="1"/>
</dbReference>
<dbReference type="AlphaFoldDB" id="A0AAT9FSA5"/>
<evidence type="ECO:0000256" key="2">
    <source>
        <dbReference type="ARBA" id="ARBA00022676"/>
    </source>
</evidence>
<dbReference type="GO" id="GO:0016020">
    <property type="term" value="C:membrane"/>
    <property type="evidence" value="ECO:0007669"/>
    <property type="project" value="GOC"/>
</dbReference>
<keyword evidence="2" id="KW-0328">Glycosyltransferase</keyword>
<evidence type="ECO:0000259" key="4">
    <source>
        <dbReference type="Pfam" id="PF06925"/>
    </source>
</evidence>
<organism evidence="5">
    <name type="scientific">Oceaniferula spumae</name>
    <dbReference type="NCBI Taxonomy" id="2979115"/>
    <lineage>
        <taxon>Bacteria</taxon>
        <taxon>Pseudomonadati</taxon>
        <taxon>Verrucomicrobiota</taxon>
        <taxon>Verrucomicrobiia</taxon>
        <taxon>Verrucomicrobiales</taxon>
        <taxon>Verrucomicrobiaceae</taxon>
        <taxon>Oceaniferula</taxon>
    </lineage>
</organism>
<protein>
    <submittedName>
        <fullName evidence="5">Cell wall synthesis protein</fullName>
    </submittedName>
</protein>
<evidence type="ECO:0000256" key="1">
    <source>
        <dbReference type="ARBA" id="ARBA00006962"/>
    </source>
</evidence>
<dbReference type="InterPro" id="IPR009695">
    <property type="entry name" value="Diacylglyc_glucosyltr_N"/>
</dbReference>
<name>A0AAT9FSA5_9BACT</name>
<proteinExistence type="inferred from homology"/>
<reference evidence="5" key="1">
    <citation type="submission" date="2024-07" db="EMBL/GenBank/DDBJ databases">
        <title>Complete genome sequence of Verrucomicrobiaceae bacterium NT6N.</title>
        <authorList>
            <person name="Huang C."/>
            <person name="Takami H."/>
            <person name="Hamasaki K."/>
        </authorList>
    </citation>
    <scope>NUCLEOTIDE SEQUENCE</scope>
    <source>
        <strain evidence="5">NT6N</strain>
    </source>
</reference>
<evidence type="ECO:0000256" key="3">
    <source>
        <dbReference type="ARBA" id="ARBA00022679"/>
    </source>
</evidence>
<dbReference type="GO" id="GO:0009247">
    <property type="term" value="P:glycolipid biosynthetic process"/>
    <property type="evidence" value="ECO:0007669"/>
    <property type="project" value="InterPro"/>
</dbReference>
<dbReference type="SUPFAM" id="SSF53756">
    <property type="entry name" value="UDP-Glycosyltransferase/glycogen phosphorylase"/>
    <property type="match status" value="1"/>
</dbReference>
<dbReference type="InterPro" id="IPR050519">
    <property type="entry name" value="Glycosyltransf_28_UgtP"/>
</dbReference>
<keyword evidence="3" id="KW-0808">Transferase</keyword>
<dbReference type="GO" id="GO:0016758">
    <property type="term" value="F:hexosyltransferase activity"/>
    <property type="evidence" value="ECO:0007669"/>
    <property type="project" value="InterPro"/>
</dbReference>
<dbReference type="Gene3D" id="3.40.50.2000">
    <property type="entry name" value="Glycogen Phosphorylase B"/>
    <property type="match status" value="1"/>
</dbReference>
<sequence>MVNSLIAGSTQPLTLHIVSPVSGNKADILILTAGFGDGHNSAARNLSLALEPHCPVLCCDPCAEGAPFINERLRSFYRGVTTHAPWLWRRIYLSTERQDFSKERLPMMRKPENRLHELIKEHQPKAIVSTYPLYPYFLERIFQTDTPKVPVITVVTDSIEINAAWRKAPTDYWLVTDRQTRESLIRQGLPETKLIETGFPVNPHFADLEPIRADDSLTPFRVLYFPTAKKPFVRRASREILDAGPENIELTIVLGRNLRKLYSRAKEIKDSYPGRVRILGWTKRVPELLTSHHLVVGKAGGATVHESLAAACPMLIHHLVPGQEEGNLNLLRHLNGGHLADTPGALSAHLREMLSDHATGWRSMKRNLARHARPGAAHTAANFILKQCGEQT</sequence>
<evidence type="ECO:0000313" key="5">
    <source>
        <dbReference type="EMBL" id="BDS08789.1"/>
    </source>
</evidence>
<feature type="domain" description="Diacylglycerol glucosyltransferase N-terminal" evidence="4">
    <location>
        <begin position="39"/>
        <end position="201"/>
    </location>
</feature>
<accession>A0AAT9FSA5</accession>
<dbReference type="KEGG" id="osu:NT6N_38290"/>